<accession>A0A1H2IGT4</accession>
<reference evidence="3" key="1">
    <citation type="submission" date="2016-10" db="EMBL/GenBank/DDBJ databases">
        <authorList>
            <person name="Varghese N."/>
            <person name="Submissions S."/>
        </authorList>
    </citation>
    <scope>NUCLEOTIDE SEQUENCE [LARGE SCALE GENOMIC DNA]</scope>
    <source>
        <strain evidence="3">DSM 3384</strain>
    </source>
</reference>
<feature type="chain" id="PRO_5011730754" description="DUF4410 domain-containing protein" evidence="1">
    <location>
        <begin position="22"/>
        <end position="176"/>
    </location>
</feature>
<gene>
    <name evidence="2" type="ORF">SAMN04487931_108182</name>
</gene>
<evidence type="ECO:0000313" key="3">
    <source>
        <dbReference type="Proteomes" id="UP000199608"/>
    </source>
</evidence>
<dbReference type="Pfam" id="PF14366">
    <property type="entry name" value="DUF4410"/>
    <property type="match status" value="1"/>
</dbReference>
<dbReference type="Proteomes" id="UP000199608">
    <property type="component" value="Unassembled WGS sequence"/>
</dbReference>
<organism evidence="2 3">
    <name type="scientific">Desulfobacula phenolica</name>
    <dbReference type="NCBI Taxonomy" id="90732"/>
    <lineage>
        <taxon>Bacteria</taxon>
        <taxon>Pseudomonadati</taxon>
        <taxon>Thermodesulfobacteriota</taxon>
        <taxon>Desulfobacteria</taxon>
        <taxon>Desulfobacterales</taxon>
        <taxon>Desulfobacteraceae</taxon>
        <taxon>Desulfobacula</taxon>
    </lineage>
</organism>
<dbReference type="EMBL" id="FNLL01000008">
    <property type="protein sequence ID" value="SDU43369.1"/>
    <property type="molecule type" value="Genomic_DNA"/>
</dbReference>
<feature type="signal peptide" evidence="1">
    <location>
        <begin position="1"/>
        <end position="21"/>
    </location>
</feature>
<keyword evidence="1" id="KW-0732">Signal</keyword>
<evidence type="ECO:0000256" key="1">
    <source>
        <dbReference type="SAM" id="SignalP"/>
    </source>
</evidence>
<proteinExistence type="predicted"/>
<protein>
    <recommendedName>
        <fullName evidence="4">DUF4410 domain-containing protein</fullName>
    </recommendedName>
</protein>
<evidence type="ECO:0008006" key="4">
    <source>
        <dbReference type="Google" id="ProtNLM"/>
    </source>
</evidence>
<dbReference type="RefSeq" id="WP_041279652.1">
    <property type="nucleotide sequence ID" value="NZ_FNLL01000008.1"/>
</dbReference>
<name>A0A1H2IGT4_9BACT</name>
<evidence type="ECO:0000313" key="2">
    <source>
        <dbReference type="EMBL" id="SDU43369.1"/>
    </source>
</evidence>
<sequence length="176" mass="19513">MKKLFICFSLILATLLLNNCAKHRVMPLTSSEEKIHIDVLCDRGNQEELKSRQWQYRNEIAGFMEPNLVRRLGDYGFSSALIGKETEYKKAAGTYLLKVAIESYNPGSAAARVLVGFGAGACSLKCHYELLDSKGETILSWDDGIGTSQHWKRLPVALNKKAGAKLSQYLAGVSQK</sequence>
<dbReference type="InterPro" id="IPR025522">
    <property type="entry name" value="DUF4410"/>
</dbReference>
<keyword evidence="3" id="KW-1185">Reference proteome</keyword>
<dbReference type="AlphaFoldDB" id="A0A1H2IGT4"/>